<evidence type="ECO:0000313" key="2">
    <source>
        <dbReference type="Proteomes" id="UP001163603"/>
    </source>
</evidence>
<dbReference type="EMBL" id="CM047743">
    <property type="protein sequence ID" value="KAJ0030679.1"/>
    <property type="molecule type" value="Genomic_DNA"/>
</dbReference>
<gene>
    <name evidence="1" type="ORF">Pint_12911</name>
</gene>
<sequence>MKKIISMILFGMVVFVLNGVHGNANYSESLSEIDGRLKLLNKPAVKSIRSEDGDIIDCVDIYKQPAFDHPALRNHTLQLRPSINLPTQKVDKRNESGRPVVIQTWQKNGTCPKGTVPIRRIRKQDLLRAASLENFGRKSPEISYAAKGTEANNSKFININNTKIDIGGLSTVDRSAAVLVTVGYNYLGAQGDINVWNPNVDLEDDYTTAQIWLKGGPGDSFESVESGWMVNPQLYGDKRTRFFAYWTADSYKTTGCFDLTCTGFVQTDPQIALGGSIDPISSIDGQQYQMTISINLDPNSGNWWLQYNNQVVGYWPASLFSVLKRSAILVEWGGQVFSPKVKTTPHTRTAMGSGEMADTLLGSACYIKNIRIIDNSLQLKYPEWVSTWGDEKDCYSVVNDEKDYKDGPVFFFGGRPGKSVYCP</sequence>
<protein>
    <submittedName>
        <fullName evidence="1">Uncharacterized protein</fullName>
    </submittedName>
</protein>
<name>A0ACC0Y7U0_9ROSI</name>
<accession>A0ACC0Y7U0</accession>
<proteinExistence type="predicted"/>
<dbReference type="Proteomes" id="UP001163603">
    <property type="component" value="Chromosome 8"/>
</dbReference>
<reference evidence="2" key="1">
    <citation type="journal article" date="2023" name="G3 (Bethesda)">
        <title>Genome assembly and association tests identify interacting loci associated with vigor, precocity, and sex in interspecific pistachio rootstocks.</title>
        <authorList>
            <person name="Palmer W."/>
            <person name="Jacygrad E."/>
            <person name="Sagayaradj S."/>
            <person name="Cavanaugh K."/>
            <person name="Han R."/>
            <person name="Bertier L."/>
            <person name="Beede B."/>
            <person name="Kafkas S."/>
            <person name="Golino D."/>
            <person name="Preece J."/>
            <person name="Michelmore R."/>
        </authorList>
    </citation>
    <scope>NUCLEOTIDE SEQUENCE [LARGE SCALE GENOMIC DNA]</scope>
</reference>
<comment type="caution">
    <text evidence="1">The sequence shown here is derived from an EMBL/GenBank/DDBJ whole genome shotgun (WGS) entry which is preliminary data.</text>
</comment>
<keyword evidence="2" id="KW-1185">Reference proteome</keyword>
<evidence type="ECO:0000313" key="1">
    <source>
        <dbReference type="EMBL" id="KAJ0030679.1"/>
    </source>
</evidence>
<organism evidence="1 2">
    <name type="scientific">Pistacia integerrima</name>
    <dbReference type="NCBI Taxonomy" id="434235"/>
    <lineage>
        <taxon>Eukaryota</taxon>
        <taxon>Viridiplantae</taxon>
        <taxon>Streptophyta</taxon>
        <taxon>Embryophyta</taxon>
        <taxon>Tracheophyta</taxon>
        <taxon>Spermatophyta</taxon>
        <taxon>Magnoliopsida</taxon>
        <taxon>eudicotyledons</taxon>
        <taxon>Gunneridae</taxon>
        <taxon>Pentapetalae</taxon>
        <taxon>rosids</taxon>
        <taxon>malvids</taxon>
        <taxon>Sapindales</taxon>
        <taxon>Anacardiaceae</taxon>
        <taxon>Pistacia</taxon>
    </lineage>
</organism>